<accession>A0A232EKD4</accession>
<comment type="caution">
    <text evidence="1">The sequence shown here is derived from an EMBL/GenBank/DDBJ whole genome shotgun (WGS) entry which is preliminary data.</text>
</comment>
<protein>
    <submittedName>
        <fullName evidence="1">Uncharacterized protein</fullName>
    </submittedName>
</protein>
<dbReference type="AlphaFoldDB" id="A0A232EKD4"/>
<dbReference type="EMBL" id="NNAY01003812">
    <property type="protein sequence ID" value="OXU18820.1"/>
    <property type="molecule type" value="Genomic_DNA"/>
</dbReference>
<organism evidence="1 2">
    <name type="scientific">Trichomalopsis sarcophagae</name>
    <dbReference type="NCBI Taxonomy" id="543379"/>
    <lineage>
        <taxon>Eukaryota</taxon>
        <taxon>Metazoa</taxon>
        <taxon>Ecdysozoa</taxon>
        <taxon>Arthropoda</taxon>
        <taxon>Hexapoda</taxon>
        <taxon>Insecta</taxon>
        <taxon>Pterygota</taxon>
        <taxon>Neoptera</taxon>
        <taxon>Endopterygota</taxon>
        <taxon>Hymenoptera</taxon>
        <taxon>Apocrita</taxon>
        <taxon>Proctotrupomorpha</taxon>
        <taxon>Chalcidoidea</taxon>
        <taxon>Pteromalidae</taxon>
        <taxon>Pteromalinae</taxon>
        <taxon>Trichomalopsis</taxon>
    </lineage>
</organism>
<sequence>MTARLAQNNGRYLLNFTCSAKTYSRPFATSAEIGARRYTSSSKAAADVRLRLFLTRIKATVPCENKHCERSSSMKNDRHTGWSISRVSKRYGVIDAR</sequence>
<dbReference type="Proteomes" id="UP000215335">
    <property type="component" value="Unassembled WGS sequence"/>
</dbReference>
<evidence type="ECO:0000313" key="1">
    <source>
        <dbReference type="EMBL" id="OXU18820.1"/>
    </source>
</evidence>
<evidence type="ECO:0000313" key="2">
    <source>
        <dbReference type="Proteomes" id="UP000215335"/>
    </source>
</evidence>
<reference evidence="1 2" key="1">
    <citation type="journal article" date="2017" name="Curr. Biol.">
        <title>The Evolution of Venom by Co-option of Single-Copy Genes.</title>
        <authorList>
            <person name="Martinson E.O."/>
            <person name="Mrinalini"/>
            <person name="Kelkar Y.D."/>
            <person name="Chang C.H."/>
            <person name="Werren J.H."/>
        </authorList>
    </citation>
    <scope>NUCLEOTIDE SEQUENCE [LARGE SCALE GENOMIC DNA]</scope>
    <source>
        <strain evidence="1 2">Alberta</strain>
        <tissue evidence="1">Whole body</tissue>
    </source>
</reference>
<name>A0A232EKD4_9HYME</name>
<proteinExistence type="predicted"/>
<gene>
    <name evidence="1" type="ORF">TSAR_002141</name>
</gene>
<keyword evidence="2" id="KW-1185">Reference proteome</keyword>